<protein>
    <submittedName>
        <fullName evidence="2">M23 family metallopeptidase</fullName>
    </submittedName>
</protein>
<proteinExistence type="predicted"/>
<organism evidence="2 3">
    <name type="scientific">Mordavella massiliensis</name>
    <dbReference type="NCBI Taxonomy" id="1871024"/>
    <lineage>
        <taxon>Bacteria</taxon>
        <taxon>Bacillati</taxon>
        <taxon>Bacillota</taxon>
        <taxon>Clostridia</taxon>
        <taxon>Eubacteriales</taxon>
        <taxon>Clostridiaceae</taxon>
        <taxon>Mordavella</taxon>
    </lineage>
</organism>
<gene>
    <name evidence="2" type="ORF">H6A20_02200</name>
</gene>
<dbReference type="GO" id="GO:0004222">
    <property type="term" value="F:metalloendopeptidase activity"/>
    <property type="evidence" value="ECO:0007669"/>
    <property type="project" value="TreeGrafter"/>
</dbReference>
<evidence type="ECO:0000313" key="3">
    <source>
        <dbReference type="Proteomes" id="UP000705508"/>
    </source>
</evidence>
<feature type="domain" description="M23ase beta-sheet core" evidence="1">
    <location>
        <begin position="56"/>
        <end position="155"/>
    </location>
</feature>
<dbReference type="CDD" id="cd12797">
    <property type="entry name" value="M23_peptidase"/>
    <property type="match status" value="1"/>
</dbReference>
<dbReference type="EMBL" id="JACJKS010000002">
    <property type="protein sequence ID" value="MBM6947477.1"/>
    <property type="molecule type" value="Genomic_DNA"/>
</dbReference>
<sequence length="183" mass="20650">MWEEERRLSRECRSFLKKVRRDSVCFPVPASSEDPSLTVSYEDSWMYERSYKGTSGHEGTDIMADTGERGLYPVLSISDGTVTNLGWLELGGWRVGITSPSGVYYYYAHLDSYADIREGDAVKAGQLLGFMGDSGYGPEGTEGKFPVHLHLGVYSWDTGEEISVNPYRLLRKLEESRLKYAYS</sequence>
<dbReference type="Pfam" id="PF01551">
    <property type="entry name" value="Peptidase_M23"/>
    <property type="match status" value="1"/>
</dbReference>
<evidence type="ECO:0000259" key="1">
    <source>
        <dbReference type="Pfam" id="PF01551"/>
    </source>
</evidence>
<dbReference type="AlphaFoldDB" id="A0A938XC34"/>
<dbReference type="Proteomes" id="UP000705508">
    <property type="component" value="Unassembled WGS sequence"/>
</dbReference>
<dbReference type="Gene3D" id="2.70.70.10">
    <property type="entry name" value="Glucose Permease (Domain IIA)"/>
    <property type="match status" value="1"/>
</dbReference>
<reference evidence="2" key="2">
    <citation type="journal article" date="2021" name="Sci. Rep.">
        <title>The distribution of antibiotic resistance genes in chicken gut microbiota commensals.</title>
        <authorList>
            <person name="Juricova H."/>
            <person name="Matiasovicova J."/>
            <person name="Kubasova T."/>
            <person name="Cejkova D."/>
            <person name="Rychlik I."/>
        </authorList>
    </citation>
    <scope>NUCLEOTIDE SEQUENCE</scope>
    <source>
        <strain evidence="2">An582</strain>
    </source>
</reference>
<accession>A0A938XC34</accession>
<dbReference type="PANTHER" id="PTHR21666">
    <property type="entry name" value="PEPTIDASE-RELATED"/>
    <property type="match status" value="1"/>
</dbReference>
<dbReference type="InterPro" id="IPR050570">
    <property type="entry name" value="Cell_wall_metabolism_enzyme"/>
</dbReference>
<dbReference type="InterPro" id="IPR016047">
    <property type="entry name" value="M23ase_b-sheet_dom"/>
</dbReference>
<comment type="caution">
    <text evidence="2">The sequence shown here is derived from an EMBL/GenBank/DDBJ whole genome shotgun (WGS) entry which is preliminary data.</text>
</comment>
<dbReference type="SUPFAM" id="SSF51261">
    <property type="entry name" value="Duplicated hybrid motif"/>
    <property type="match status" value="1"/>
</dbReference>
<dbReference type="PANTHER" id="PTHR21666:SF270">
    <property type="entry name" value="MUREIN HYDROLASE ACTIVATOR ENVC"/>
    <property type="match status" value="1"/>
</dbReference>
<reference evidence="2" key="1">
    <citation type="submission" date="2020-08" db="EMBL/GenBank/DDBJ databases">
        <authorList>
            <person name="Cejkova D."/>
            <person name="Kubasova T."/>
            <person name="Jahodarova E."/>
            <person name="Rychlik I."/>
        </authorList>
    </citation>
    <scope>NUCLEOTIDE SEQUENCE</scope>
    <source>
        <strain evidence="2">An582</strain>
    </source>
</reference>
<dbReference type="InterPro" id="IPR011055">
    <property type="entry name" value="Dup_hybrid_motif"/>
</dbReference>
<name>A0A938XC34_9CLOT</name>
<evidence type="ECO:0000313" key="2">
    <source>
        <dbReference type="EMBL" id="MBM6947477.1"/>
    </source>
</evidence>